<evidence type="ECO:0000256" key="1">
    <source>
        <dbReference type="ARBA" id="ARBA00007730"/>
    </source>
</evidence>
<accession>A0A7S3BFI5</accession>
<evidence type="ECO:0000313" key="4">
    <source>
        <dbReference type="EMBL" id="CAE0133927.1"/>
    </source>
</evidence>
<reference evidence="4" key="1">
    <citation type="submission" date="2021-01" db="EMBL/GenBank/DDBJ databases">
        <authorList>
            <person name="Corre E."/>
            <person name="Pelletier E."/>
            <person name="Niang G."/>
            <person name="Scheremetjew M."/>
            <person name="Finn R."/>
            <person name="Kale V."/>
            <person name="Holt S."/>
            <person name="Cochrane G."/>
            <person name="Meng A."/>
            <person name="Brown T."/>
            <person name="Cohen L."/>
        </authorList>
    </citation>
    <scope>NUCLEOTIDE SEQUENCE</scope>
    <source>
        <strain evidence="4">RCC927</strain>
    </source>
</reference>
<dbReference type="InterPro" id="IPR007803">
    <property type="entry name" value="Asp/Arg/Pro-Hydrxlase"/>
</dbReference>
<dbReference type="Pfam" id="PF05118">
    <property type="entry name" value="Asp_Arg_Hydrox"/>
    <property type="match status" value="1"/>
</dbReference>
<protein>
    <recommendedName>
        <fullName evidence="3">Aspartyl/asparaginy/proline hydroxylase domain-containing protein</fullName>
    </recommendedName>
</protein>
<sequence length="327" mass="37091">MGMCPVDGLGTGDSLAAPRRGGRHGRLHGGLGRQPGEGAPRVGNSDLDSGGKVRRTTYSDWMETEYASEARAFDVGELLPRMLPLEEKHKAWASREPGRNASFYRLLRPVDVAPLVAKLRRAEGRPPEGGAPASEPPRVWTYDGQEGQAFIDGREDNMKQFKPGVYDMKFVFSSNNAKHTVRTPYWREWEDVLRPIIEAVLGRGACERLIRAQLAYMTPGAKILHHRDTGNWVKAAHRVHVPLEVNDRTRFQVKLHEDDDEWVQIPLEEGRAFEINNNFMHRVFNDGELHRTHLLIDLGEQDDRTYIDLQPGEHCEYAKLNKFGVCH</sequence>
<dbReference type="Gene3D" id="2.60.120.330">
    <property type="entry name" value="B-lactam Antibiotic, Isopenicillin N Synthase, Chain"/>
    <property type="match status" value="1"/>
</dbReference>
<dbReference type="EMBL" id="HBHY01007272">
    <property type="protein sequence ID" value="CAE0133927.1"/>
    <property type="molecule type" value="Transcribed_RNA"/>
</dbReference>
<comment type="similarity">
    <text evidence="1">Belongs to the aspartyl/asparaginyl beta-hydroxylase family.</text>
</comment>
<proteinExistence type="inferred from homology"/>
<feature type="domain" description="Aspartyl/asparaginy/proline hydroxylase" evidence="3">
    <location>
        <begin position="206"/>
        <end position="298"/>
    </location>
</feature>
<evidence type="ECO:0000259" key="3">
    <source>
        <dbReference type="Pfam" id="PF05118"/>
    </source>
</evidence>
<dbReference type="AlphaFoldDB" id="A0A7S3BFI5"/>
<name>A0A7S3BFI5_9VIRI</name>
<dbReference type="InterPro" id="IPR027443">
    <property type="entry name" value="IPNS-like_sf"/>
</dbReference>
<organism evidence="4">
    <name type="scientific">Prasinoderma singulare</name>
    <dbReference type="NCBI Taxonomy" id="676789"/>
    <lineage>
        <taxon>Eukaryota</taxon>
        <taxon>Viridiplantae</taxon>
        <taxon>Prasinodermophyta</taxon>
        <taxon>Prasinodermophyceae</taxon>
        <taxon>Prasinodermales</taxon>
        <taxon>Prasinodermaceae</taxon>
        <taxon>Prasinoderma</taxon>
    </lineage>
</organism>
<gene>
    <name evidence="4" type="ORF">PSIN1315_LOCUS4705</name>
</gene>
<evidence type="ECO:0000256" key="2">
    <source>
        <dbReference type="SAM" id="MobiDB-lite"/>
    </source>
</evidence>
<dbReference type="SUPFAM" id="SSF51197">
    <property type="entry name" value="Clavaminate synthase-like"/>
    <property type="match status" value="1"/>
</dbReference>
<feature type="region of interest" description="Disordered" evidence="2">
    <location>
        <begin position="1"/>
        <end position="52"/>
    </location>
</feature>